<sequence length="145" mass="16389">MSIMGFQNIFVNLPVKDLQSSMKFFTELGFQFNPQFTNEMAACMVINEHIYAMLLTEEHFKTFTTKGIADSAKTTEAIVALSAESREKVDEVVNKALEAGGKPSKEPQDYGFMYSRSFQDPDGHLWEVLYMEESAIHQENSESAV</sequence>
<dbReference type="PANTHER" id="PTHR36503">
    <property type="entry name" value="BLR2520 PROTEIN"/>
    <property type="match status" value="1"/>
</dbReference>
<feature type="domain" description="VOC" evidence="1">
    <location>
        <begin position="7"/>
        <end position="131"/>
    </location>
</feature>
<comment type="caution">
    <text evidence="2">The sequence shown here is derived from an EMBL/GenBank/DDBJ whole genome shotgun (WGS) entry which is preliminary data.</text>
</comment>
<keyword evidence="3" id="KW-1185">Reference proteome</keyword>
<dbReference type="InterPro" id="IPR004360">
    <property type="entry name" value="Glyas_Fos-R_dOase_dom"/>
</dbReference>
<proteinExistence type="predicted"/>
<organism evidence="2 3">
    <name type="scientific">Mesobacillus foraminis</name>
    <dbReference type="NCBI Taxonomy" id="279826"/>
    <lineage>
        <taxon>Bacteria</taxon>
        <taxon>Bacillati</taxon>
        <taxon>Bacillota</taxon>
        <taxon>Bacilli</taxon>
        <taxon>Bacillales</taxon>
        <taxon>Bacillaceae</taxon>
        <taxon>Mesobacillus</taxon>
    </lineage>
</organism>
<reference evidence="2 3" key="1">
    <citation type="journal article" date="2015" name="Stand. Genomic Sci.">
        <title>Genomic Encyclopedia of Bacterial and Archaeal Type Strains, Phase III: the genomes of soil and plant-associated and newly described type strains.</title>
        <authorList>
            <person name="Whitman W.B."/>
            <person name="Woyke T."/>
            <person name="Klenk H.P."/>
            <person name="Zhou Y."/>
            <person name="Lilburn T.G."/>
            <person name="Beck B.J."/>
            <person name="De Vos P."/>
            <person name="Vandamme P."/>
            <person name="Eisen J.A."/>
            <person name="Garrity G."/>
            <person name="Hugenholtz P."/>
            <person name="Kyrpides N.C."/>
        </authorList>
    </citation>
    <scope>NUCLEOTIDE SEQUENCE [LARGE SCALE GENOMIC DNA]</scope>
    <source>
        <strain evidence="2 3">CV53</strain>
    </source>
</reference>
<dbReference type="AlphaFoldDB" id="A0A4R2BGT0"/>
<dbReference type="SUPFAM" id="SSF54593">
    <property type="entry name" value="Glyoxalase/Bleomycin resistance protein/Dihydroxybiphenyl dioxygenase"/>
    <property type="match status" value="1"/>
</dbReference>
<dbReference type="Gene3D" id="3.10.180.10">
    <property type="entry name" value="2,3-Dihydroxybiphenyl 1,2-Dioxygenase, domain 1"/>
    <property type="match status" value="1"/>
</dbReference>
<dbReference type="PROSITE" id="PS51819">
    <property type="entry name" value="VOC"/>
    <property type="match status" value="1"/>
</dbReference>
<dbReference type="InterPro" id="IPR029068">
    <property type="entry name" value="Glyas_Bleomycin-R_OHBP_Dase"/>
</dbReference>
<dbReference type="Proteomes" id="UP000295689">
    <property type="component" value="Unassembled WGS sequence"/>
</dbReference>
<protein>
    <recommendedName>
        <fullName evidence="1">VOC domain-containing protein</fullName>
    </recommendedName>
</protein>
<gene>
    <name evidence="2" type="ORF">EV146_104311</name>
</gene>
<evidence type="ECO:0000259" key="1">
    <source>
        <dbReference type="PROSITE" id="PS51819"/>
    </source>
</evidence>
<dbReference type="InterPro" id="IPR037523">
    <property type="entry name" value="VOC_core"/>
</dbReference>
<evidence type="ECO:0000313" key="3">
    <source>
        <dbReference type="Proteomes" id="UP000295689"/>
    </source>
</evidence>
<evidence type="ECO:0000313" key="2">
    <source>
        <dbReference type="EMBL" id="TCN26201.1"/>
    </source>
</evidence>
<name>A0A4R2BGT0_9BACI</name>
<dbReference type="PANTHER" id="PTHR36503:SF2">
    <property type="entry name" value="BLR2408 PROTEIN"/>
    <property type="match status" value="1"/>
</dbReference>
<accession>A0A4R2BGT0</accession>
<dbReference type="Pfam" id="PF00903">
    <property type="entry name" value="Glyoxalase"/>
    <property type="match status" value="1"/>
</dbReference>
<dbReference type="EMBL" id="SLVV01000004">
    <property type="protein sequence ID" value="TCN26201.1"/>
    <property type="molecule type" value="Genomic_DNA"/>
</dbReference>
<dbReference type="CDD" id="cd09012">
    <property type="entry name" value="VOC_like"/>
    <property type="match status" value="1"/>
</dbReference>